<evidence type="ECO:0000256" key="3">
    <source>
        <dbReference type="ARBA" id="ARBA00022679"/>
    </source>
</evidence>
<accession>A0A382S3I2</accession>
<dbReference type="GO" id="GO:0004798">
    <property type="term" value="F:dTMP kinase activity"/>
    <property type="evidence" value="ECO:0007669"/>
    <property type="project" value="UniProtKB-EC"/>
</dbReference>
<protein>
    <recommendedName>
        <fullName evidence="2">dTMP kinase</fullName>
        <ecNumber evidence="2">2.7.4.9</ecNumber>
    </recommendedName>
</protein>
<proteinExistence type="inferred from homology"/>
<evidence type="ECO:0000256" key="7">
    <source>
        <dbReference type="ARBA" id="ARBA00022840"/>
    </source>
</evidence>
<keyword evidence="6" id="KW-0418">Kinase</keyword>
<evidence type="ECO:0000256" key="8">
    <source>
        <dbReference type="ARBA" id="ARBA00048743"/>
    </source>
</evidence>
<dbReference type="GO" id="GO:0006235">
    <property type="term" value="P:dTTP biosynthetic process"/>
    <property type="evidence" value="ECO:0007669"/>
    <property type="project" value="TreeGrafter"/>
</dbReference>
<evidence type="ECO:0000256" key="1">
    <source>
        <dbReference type="ARBA" id="ARBA00009776"/>
    </source>
</evidence>
<keyword evidence="5" id="KW-0547">Nucleotide-binding</keyword>
<organism evidence="10">
    <name type="scientific">marine metagenome</name>
    <dbReference type="NCBI Taxonomy" id="408172"/>
    <lineage>
        <taxon>unclassified sequences</taxon>
        <taxon>metagenomes</taxon>
        <taxon>ecological metagenomes</taxon>
    </lineage>
</organism>
<dbReference type="GO" id="GO:0006233">
    <property type="term" value="P:dTDP biosynthetic process"/>
    <property type="evidence" value="ECO:0007669"/>
    <property type="project" value="InterPro"/>
</dbReference>
<gene>
    <name evidence="10" type="ORF">METZ01_LOCUS356909</name>
</gene>
<dbReference type="HAMAP" id="MF_00165">
    <property type="entry name" value="Thymidylate_kinase"/>
    <property type="match status" value="1"/>
</dbReference>
<evidence type="ECO:0000256" key="2">
    <source>
        <dbReference type="ARBA" id="ARBA00012980"/>
    </source>
</evidence>
<dbReference type="SUPFAM" id="SSF52540">
    <property type="entry name" value="P-loop containing nucleoside triphosphate hydrolases"/>
    <property type="match status" value="1"/>
</dbReference>
<dbReference type="PROSITE" id="PS01331">
    <property type="entry name" value="THYMIDYLATE_KINASE"/>
    <property type="match status" value="1"/>
</dbReference>
<dbReference type="PANTHER" id="PTHR10344:SF4">
    <property type="entry name" value="UMP-CMP KINASE 2, MITOCHONDRIAL"/>
    <property type="match status" value="1"/>
</dbReference>
<dbReference type="PANTHER" id="PTHR10344">
    <property type="entry name" value="THYMIDYLATE KINASE"/>
    <property type="match status" value="1"/>
</dbReference>
<evidence type="ECO:0000313" key="10">
    <source>
        <dbReference type="EMBL" id="SVD04055.1"/>
    </source>
</evidence>
<evidence type="ECO:0000256" key="4">
    <source>
        <dbReference type="ARBA" id="ARBA00022727"/>
    </source>
</evidence>
<reference evidence="10" key="1">
    <citation type="submission" date="2018-05" db="EMBL/GenBank/DDBJ databases">
        <authorList>
            <person name="Lanie J.A."/>
            <person name="Ng W.-L."/>
            <person name="Kazmierczak K.M."/>
            <person name="Andrzejewski T.M."/>
            <person name="Davidsen T.M."/>
            <person name="Wayne K.J."/>
            <person name="Tettelin H."/>
            <person name="Glass J.I."/>
            <person name="Rusch D."/>
            <person name="Podicherti R."/>
            <person name="Tsui H.-C.T."/>
            <person name="Winkler M.E."/>
        </authorList>
    </citation>
    <scope>NUCLEOTIDE SEQUENCE</scope>
</reference>
<evidence type="ECO:0000259" key="9">
    <source>
        <dbReference type="Pfam" id="PF02223"/>
    </source>
</evidence>
<dbReference type="FunFam" id="3.40.50.300:FF:000225">
    <property type="entry name" value="Thymidylate kinase"/>
    <property type="match status" value="1"/>
</dbReference>
<dbReference type="EMBL" id="UINC01125903">
    <property type="protein sequence ID" value="SVD04055.1"/>
    <property type="molecule type" value="Genomic_DNA"/>
</dbReference>
<dbReference type="AlphaFoldDB" id="A0A382S3I2"/>
<name>A0A382S3I2_9ZZZZ</name>
<dbReference type="GO" id="GO:0006227">
    <property type="term" value="P:dUDP biosynthetic process"/>
    <property type="evidence" value="ECO:0007669"/>
    <property type="project" value="TreeGrafter"/>
</dbReference>
<comment type="catalytic activity">
    <reaction evidence="8">
        <text>dTMP + ATP = dTDP + ADP</text>
        <dbReference type="Rhea" id="RHEA:13517"/>
        <dbReference type="ChEBI" id="CHEBI:30616"/>
        <dbReference type="ChEBI" id="CHEBI:58369"/>
        <dbReference type="ChEBI" id="CHEBI:63528"/>
        <dbReference type="ChEBI" id="CHEBI:456216"/>
        <dbReference type="EC" id="2.7.4.9"/>
    </reaction>
</comment>
<evidence type="ECO:0000256" key="5">
    <source>
        <dbReference type="ARBA" id="ARBA00022741"/>
    </source>
</evidence>
<dbReference type="Gene3D" id="3.40.50.300">
    <property type="entry name" value="P-loop containing nucleotide triphosphate hydrolases"/>
    <property type="match status" value="1"/>
</dbReference>
<dbReference type="NCBIfam" id="TIGR00041">
    <property type="entry name" value="DTMP_kinase"/>
    <property type="match status" value="1"/>
</dbReference>
<dbReference type="InterPro" id="IPR039430">
    <property type="entry name" value="Thymidylate_kin-like_dom"/>
</dbReference>
<keyword evidence="3" id="KW-0808">Transferase</keyword>
<dbReference type="Pfam" id="PF02223">
    <property type="entry name" value="Thymidylate_kin"/>
    <property type="match status" value="1"/>
</dbReference>
<feature type="domain" description="Thymidylate kinase-like" evidence="9">
    <location>
        <begin position="10"/>
        <end position="203"/>
    </location>
</feature>
<dbReference type="GO" id="GO:0005829">
    <property type="term" value="C:cytosol"/>
    <property type="evidence" value="ECO:0007669"/>
    <property type="project" value="TreeGrafter"/>
</dbReference>
<dbReference type="InterPro" id="IPR027417">
    <property type="entry name" value="P-loop_NTPase"/>
</dbReference>
<keyword evidence="7" id="KW-0067">ATP-binding</keyword>
<keyword evidence="4" id="KW-0545">Nucleotide biosynthesis</keyword>
<dbReference type="InterPro" id="IPR018094">
    <property type="entry name" value="Thymidylate_kinase"/>
</dbReference>
<dbReference type="CDD" id="cd01672">
    <property type="entry name" value="TMPK"/>
    <property type="match status" value="1"/>
</dbReference>
<dbReference type="GO" id="GO:0005524">
    <property type="term" value="F:ATP binding"/>
    <property type="evidence" value="ECO:0007669"/>
    <property type="project" value="UniProtKB-KW"/>
</dbReference>
<sequence length="221" mass="25223">MMNPGKFITFEGIDGCGKSTQIQLAQAYLVQQGFQVLTTLEPGGTGIGLQIREILLNRKNHRLVQESEMLLYLADRIQHLKEIILPALEQGVLVLCDRFHDSTVAYQGFGRGLDLNLIRSIEEKAIKPYAPFITFLLNIDPQLAVERTEKKYPERNQKDRLEKESIDFFQRINQGYLKLAGESPERFVCLDGSGSRENIHQKIIENLTIHLSNIPMERKSV</sequence>
<comment type="similarity">
    <text evidence="1">Belongs to the thymidylate kinase family.</text>
</comment>
<evidence type="ECO:0000256" key="6">
    <source>
        <dbReference type="ARBA" id="ARBA00022777"/>
    </source>
</evidence>
<dbReference type="InterPro" id="IPR018095">
    <property type="entry name" value="Thymidylate_kin_CS"/>
</dbReference>
<dbReference type="EC" id="2.7.4.9" evidence="2"/>